<reference evidence="1" key="1">
    <citation type="submission" date="2018-02" db="EMBL/GenBank/DDBJ databases">
        <authorList>
            <person name="Cohen D.B."/>
            <person name="Kent A.D."/>
        </authorList>
    </citation>
    <scope>NUCLEOTIDE SEQUENCE</scope>
</reference>
<accession>A0A2N9FLC8</accession>
<protein>
    <submittedName>
        <fullName evidence="1">Uncharacterized protein</fullName>
    </submittedName>
</protein>
<organism evidence="1">
    <name type="scientific">Fagus sylvatica</name>
    <name type="common">Beechnut</name>
    <dbReference type="NCBI Taxonomy" id="28930"/>
    <lineage>
        <taxon>Eukaryota</taxon>
        <taxon>Viridiplantae</taxon>
        <taxon>Streptophyta</taxon>
        <taxon>Embryophyta</taxon>
        <taxon>Tracheophyta</taxon>
        <taxon>Spermatophyta</taxon>
        <taxon>Magnoliopsida</taxon>
        <taxon>eudicotyledons</taxon>
        <taxon>Gunneridae</taxon>
        <taxon>Pentapetalae</taxon>
        <taxon>rosids</taxon>
        <taxon>fabids</taxon>
        <taxon>Fagales</taxon>
        <taxon>Fagaceae</taxon>
        <taxon>Fagus</taxon>
    </lineage>
</organism>
<dbReference type="AlphaFoldDB" id="A0A2N9FLC8"/>
<sequence>MKISFVATSQSAHFCSALSGEATLNVIAIKASIHLPCDHRLQVQNLTVQTFNNASVPASAQATFPYKFAVSKFLQPGTFDLVGTIIYEIGQSPYQNTFYNGTIEVLEKTKRAPKVEVGTKTTDASLDEWLQVSGLCFTMTLNFHGNCCPVDSTKGWLASVSYLLFAPRGSTIIWGPFLMKWRSQI</sequence>
<dbReference type="PANTHER" id="PTHR12924:SF0">
    <property type="entry name" value="TRANSLOCON-ASSOCIATED PROTEIN SUBUNIT ALPHA"/>
    <property type="match status" value="1"/>
</dbReference>
<dbReference type="PANTHER" id="PTHR12924">
    <property type="entry name" value="TRANSLOCON-ASSOCIATED PROTEIN, ALPHA SUBUNIT"/>
    <property type="match status" value="1"/>
</dbReference>
<dbReference type="EMBL" id="OIVN01000937">
    <property type="protein sequence ID" value="SPC87691.1"/>
    <property type="molecule type" value="Genomic_DNA"/>
</dbReference>
<gene>
    <name evidence="1" type="ORF">FSB_LOCUS15573</name>
</gene>
<name>A0A2N9FLC8_FAGSY</name>
<proteinExistence type="predicted"/>
<dbReference type="GO" id="GO:0005783">
    <property type="term" value="C:endoplasmic reticulum"/>
    <property type="evidence" value="ECO:0007669"/>
    <property type="project" value="TreeGrafter"/>
</dbReference>
<evidence type="ECO:0000313" key="1">
    <source>
        <dbReference type="EMBL" id="SPC87691.1"/>
    </source>
</evidence>